<keyword evidence="5" id="KW-1185">Reference proteome</keyword>
<dbReference type="Pfam" id="PF01419">
    <property type="entry name" value="Jacalin"/>
    <property type="match status" value="8"/>
</dbReference>
<dbReference type="EMBL" id="JAGKQM010000014">
    <property type="protein sequence ID" value="KAH0887089.1"/>
    <property type="molecule type" value="Genomic_DNA"/>
</dbReference>
<accession>A0ABQ8A3K8</accession>
<dbReference type="InterPro" id="IPR036404">
    <property type="entry name" value="Jacalin-like_lectin_dom_sf"/>
</dbReference>
<comment type="caution">
    <text evidence="4">The sequence shown here is derived from an EMBL/GenBank/DDBJ whole genome shotgun (WGS) entry which is preliminary data.</text>
</comment>
<protein>
    <recommendedName>
        <fullName evidence="3">Jacalin-type lectin domain-containing protein</fullName>
    </recommendedName>
</protein>
<name>A0ABQ8A3K8_BRANA</name>
<dbReference type="InterPro" id="IPR001229">
    <property type="entry name" value="Jacalin-like_lectin_dom"/>
</dbReference>
<dbReference type="PANTHER" id="PTHR47293:SF27">
    <property type="entry name" value="JACALIN-TYPE LECTIN DOMAIN-CONTAINING PROTEIN"/>
    <property type="match status" value="1"/>
</dbReference>
<reference evidence="4 5" key="1">
    <citation type="submission" date="2021-05" db="EMBL/GenBank/DDBJ databases">
        <title>Genome Assembly of Synthetic Allotetraploid Brassica napus Reveals Homoeologous Exchanges between Subgenomes.</title>
        <authorList>
            <person name="Davis J.T."/>
        </authorList>
    </citation>
    <scope>NUCLEOTIDE SEQUENCE [LARGE SCALE GENOMIC DNA]</scope>
    <source>
        <strain evidence="5">cv. Da-Ae</strain>
        <tissue evidence="4">Seedling</tissue>
    </source>
</reference>
<evidence type="ECO:0000313" key="4">
    <source>
        <dbReference type="EMBL" id="KAH0887089.1"/>
    </source>
</evidence>
<dbReference type="InterPro" id="IPR033734">
    <property type="entry name" value="Jacalin-like_lectin_dom_plant"/>
</dbReference>
<feature type="domain" description="Jacalin-type lectin" evidence="3">
    <location>
        <begin position="509"/>
        <end position="651"/>
    </location>
</feature>
<feature type="domain" description="Jacalin-type lectin" evidence="3">
    <location>
        <begin position="965"/>
        <end position="1105"/>
    </location>
</feature>
<dbReference type="SUPFAM" id="SSF51101">
    <property type="entry name" value="Mannose-binding lectins"/>
    <property type="match status" value="8"/>
</dbReference>
<dbReference type="Gene3D" id="2.100.10.30">
    <property type="entry name" value="Jacalin-like lectin domain"/>
    <property type="match status" value="8"/>
</dbReference>
<feature type="domain" description="Jacalin-type lectin" evidence="3">
    <location>
        <begin position="162"/>
        <end position="303"/>
    </location>
</feature>
<proteinExistence type="inferred from homology"/>
<keyword evidence="2" id="KW-0430">Lectin</keyword>
<comment type="similarity">
    <text evidence="1">Belongs to the jacalin lectin family.</text>
</comment>
<evidence type="ECO:0000256" key="1">
    <source>
        <dbReference type="ARBA" id="ARBA00006568"/>
    </source>
</evidence>
<evidence type="ECO:0000259" key="3">
    <source>
        <dbReference type="PROSITE" id="PS51752"/>
    </source>
</evidence>
<organism evidence="4 5">
    <name type="scientific">Brassica napus</name>
    <name type="common">Rape</name>
    <dbReference type="NCBI Taxonomy" id="3708"/>
    <lineage>
        <taxon>Eukaryota</taxon>
        <taxon>Viridiplantae</taxon>
        <taxon>Streptophyta</taxon>
        <taxon>Embryophyta</taxon>
        <taxon>Tracheophyta</taxon>
        <taxon>Spermatophyta</taxon>
        <taxon>Magnoliopsida</taxon>
        <taxon>eudicotyledons</taxon>
        <taxon>Gunneridae</taxon>
        <taxon>Pentapetalae</taxon>
        <taxon>rosids</taxon>
        <taxon>malvids</taxon>
        <taxon>Brassicales</taxon>
        <taxon>Brassicaceae</taxon>
        <taxon>Brassiceae</taxon>
        <taxon>Brassica</taxon>
    </lineage>
</organism>
<feature type="domain" description="Jacalin-type lectin" evidence="3">
    <location>
        <begin position="313"/>
        <end position="451"/>
    </location>
</feature>
<dbReference type="PROSITE" id="PS51752">
    <property type="entry name" value="JACALIN_LECTIN"/>
    <property type="match status" value="8"/>
</dbReference>
<evidence type="ECO:0000313" key="5">
    <source>
        <dbReference type="Proteomes" id="UP000824890"/>
    </source>
</evidence>
<feature type="domain" description="Jacalin-type lectin" evidence="3">
    <location>
        <begin position="663"/>
        <end position="811"/>
    </location>
</feature>
<gene>
    <name evidence="4" type="ORF">HID58_063185</name>
</gene>
<dbReference type="Proteomes" id="UP000824890">
    <property type="component" value="Unassembled WGS sequence"/>
</dbReference>
<dbReference type="PANTHER" id="PTHR47293">
    <property type="entry name" value="JACALIN-RELATED LECTIN 3"/>
    <property type="match status" value="1"/>
</dbReference>
<dbReference type="CDD" id="cd09612">
    <property type="entry name" value="Jacalin"/>
    <property type="match status" value="7"/>
</dbReference>
<feature type="domain" description="Jacalin-type lectin" evidence="3">
    <location>
        <begin position="5"/>
        <end position="153"/>
    </location>
</feature>
<feature type="domain" description="Jacalin-type lectin" evidence="3">
    <location>
        <begin position="820"/>
        <end position="961"/>
    </location>
</feature>
<feature type="domain" description="Jacalin-type lectin" evidence="3">
    <location>
        <begin position="457"/>
        <end position="499"/>
    </location>
</feature>
<sequence>MGKMYRKLALRGGEGGREWDDDVYEGVKKVYVGQDLSRITYIKFEYVKEDGEVVTREYGTITQDPREFIIEYPDEHITAVEGSYNKVALIATEVITSLVFKTSKGRTSPTFGPNLFGVVNGTKFKFEDEGKKIVGFHGRSDNAIDALGVYLVLDSLTTPFPLYKLDAQGGTEGRVWDDGSFDGVRAVRVCQDDHRITYLEFEYDKGGKSEKLHHGVKGGTSSEFVLDCPNEYIKSVEVTYDEPKLFQNTVITSLTFQTSSGRTSFFGYKVGKKFVLEQKDHRLVGFHGKEGDAIDALGAYFAPIQAPTPLIPTKKLPSVGGNGGVKWDDGVFDGVRKISIGQCYDVVSYVKFDYIKGTELVSGDEHGETLPEASELVLEDDEYLLSLGGYIDKSRGAIRYIDAVKTNKRDSGESELNYGEKFTLGENGNKIVGFYGQASDVLHSIGVYVVPITSADGRTSFFGYKVGKKFVLEQKDLRLVGFHGREGDAIDALGAYFAPIPTPVPVIPATKLPAVGGNGGVAWDDGVYDGVKKIYVGQGNDGVSFVKFEYVKGTNLVSGDDHGKKTILGAEEFVLEDGEYLTVLEGCYDKIFGVEEPMIISLQFKTNKRESVQFGMDAGEKFSLGEKGHKIVGFHGQASDVLHSVGVTIVPITTNKFKMGRMYQKMALCGGEGGSEWDDGVYEGVKKVYVGQDLSRITYVKFEYVKEDGEVVTREYGKTTQDAKEFVIEYPDEHITAVEGSHNKVALIATEVITSLVFKTSKGRTSPTFGPNLFGVVNGTKFNFEDEGKKIVGFHGRSDKAVDALGVYLELDSLTTPFPIYKLEAQGGKEGSVWDDGCFDGVRKVRVGQDDCRITYLEFEYVKGARFETRHHGVKGETQSEFVVNFINEHITLVEATYDNPKLFRNTVITSLKFETSTGRTAIFGYEVGKKFVLGQNGGRLLGFHGKEGEAIDALGAYFEDIPVPTPPPVIGDSWGDYGIYDGVKKIKIGLYEEGIAFVKFVYIKGNGLVTGDDHGKITSLGAEEIVLENGEYLTGIEGYYRPIPRAPFGKTVSIKFKTNKRETPLYGLDSGEKYSFEEKGHKITAFHGRATTDVIYSIEAVSRPI</sequence>
<dbReference type="SMART" id="SM00915">
    <property type="entry name" value="Jacalin"/>
    <property type="match status" value="7"/>
</dbReference>
<evidence type="ECO:0000256" key="2">
    <source>
        <dbReference type="ARBA" id="ARBA00022734"/>
    </source>
</evidence>